<feature type="signal peptide" evidence="1">
    <location>
        <begin position="1"/>
        <end position="25"/>
    </location>
</feature>
<accession>A0A8E0VNQ9</accession>
<feature type="chain" id="PRO_5034992407" description="EGF-like domain-containing protein" evidence="1">
    <location>
        <begin position="26"/>
        <end position="143"/>
    </location>
</feature>
<dbReference type="Proteomes" id="UP000728185">
    <property type="component" value="Unassembled WGS sequence"/>
</dbReference>
<name>A0A8E0VNQ9_9TREM</name>
<dbReference type="AlphaFoldDB" id="A0A8E0VNQ9"/>
<evidence type="ECO:0000259" key="3">
    <source>
        <dbReference type="PROSITE" id="PS01186"/>
    </source>
</evidence>
<dbReference type="OrthoDB" id="6150863at2759"/>
<evidence type="ECO:0000313" key="4">
    <source>
        <dbReference type="EMBL" id="KAA0199475.1"/>
    </source>
</evidence>
<evidence type="ECO:0000313" key="5">
    <source>
        <dbReference type="Proteomes" id="UP000728185"/>
    </source>
</evidence>
<dbReference type="InterPro" id="IPR000742">
    <property type="entry name" value="EGF"/>
</dbReference>
<keyword evidence="5" id="KW-1185">Reference proteome</keyword>
<reference evidence="4" key="1">
    <citation type="submission" date="2019-05" db="EMBL/GenBank/DDBJ databases">
        <title>Annotation for the trematode Fasciolopsis buski.</title>
        <authorList>
            <person name="Choi Y.-J."/>
        </authorList>
    </citation>
    <scope>NUCLEOTIDE SEQUENCE</scope>
    <source>
        <strain evidence="4">HT</strain>
        <tissue evidence="4">Whole worm</tissue>
    </source>
</reference>
<feature type="domain" description="EGF-like" evidence="2 3">
    <location>
        <begin position="69"/>
        <end position="80"/>
    </location>
</feature>
<evidence type="ECO:0000259" key="2">
    <source>
        <dbReference type="PROSITE" id="PS00022"/>
    </source>
</evidence>
<dbReference type="PROSITE" id="PS01186">
    <property type="entry name" value="EGF_2"/>
    <property type="match status" value="1"/>
</dbReference>
<comment type="caution">
    <text evidence="4">The sequence shown here is derived from an EMBL/GenBank/DDBJ whole genome shotgun (WGS) entry which is preliminary data.</text>
</comment>
<gene>
    <name evidence="4" type="ORF">FBUS_06832</name>
</gene>
<keyword evidence="1" id="KW-0732">Signal</keyword>
<dbReference type="PROSITE" id="PS00022">
    <property type="entry name" value="EGF_1"/>
    <property type="match status" value="1"/>
</dbReference>
<sequence length="143" mass="16509">MSAFRIPLFIFCSLAISTLISDTQAVFVPRSTNGEYSLRLQYLVRQCVPLCANDGRLYVPDRLWKKCRCVCPRGFEGIACERRVEEHKRFYSSRLDDQVLEPTRLNAGDEQQFYIDEMVLPDVYASPLNKNLQKPITSDSIDH</sequence>
<protein>
    <recommendedName>
        <fullName evidence="2 3">EGF-like domain-containing protein</fullName>
    </recommendedName>
</protein>
<organism evidence="4 5">
    <name type="scientific">Fasciolopsis buskii</name>
    <dbReference type="NCBI Taxonomy" id="27845"/>
    <lineage>
        <taxon>Eukaryota</taxon>
        <taxon>Metazoa</taxon>
        <taxon>Spiralia</taxon>
        <taxon>Lophotrochozoa</taxon>
        <taxon>Platyhelminthes</taxon>
        <taxon>Trematoda</taxon>
        <taxon>Digenea</taxon>
        <taxon>Plagiorchiida</taxon>
        <taxon>Echinostomata</taxon>
        <taxon>Echinostomatoidea</taxon>
        <taxon>Fasciolidae</taxon>
        <taxon>Fasciolopsis</taxon>
    </lineage>
</organism>
<proteinExistence type="predicted"/>
<dbReference type="EMBL" id="LUCM01001119">
    <property type="protein sequence ID" value="KAA0199475.1"/>
    <property type="molecule type" value="Genomic_DNA"/>
</dbReference>
<evidence type="ECO:0000256" key="1">
    <source>
        <dbReference type="SAM" id="SignalP"/>
    </source>
</evidence>
<dbReference type="SUPFAM" id="SSF57196">
    <property type="entry name" value="EGF/Laminin"/>
    <property type="match status" value="1"/>
</dbReference>